<organism evidence="4">
    <name type="scientific">uncultured Rubrobacteraceae bacterium</name>
    <dbReference type="NCBI Taxonomy" id="349277"/>
    <lineage>
        <taxon>Bacteria</taxon>
        <taxon>Bacillati</taxon>
        <taxon>Actinomycetota</taxon>
        <taxon>Rubrobacteria</taxon>
        <taxon>Rubrobacterales</taxon>
        <taxon>Rubrobacteraceae</taxon>
        <taxon>environmental samples</taxon>
    </lineage>
</organism>
<dbReference type="InterPro" id="IPR047618">
    <property type="entry name" value="QOR-like"/>
</dbReference>
<dbReference type="GO" id="GO:0035925">
    <property type="term" value="F:mRNA 3'-UTR AU-rich region binding"/>
    <property type="evidence" value="ECO:0007669"/>
    <property type="project" value="TreeGrafter"/>
</dbReference>
<accession>A0A6J4PU96</accession>
<evidence type="ECO:0000256" key="2">
    <source>
        <dbReference type="ARBA" id="ARBA00023002"/>
    </source>
</evidence>
<dbReference type="InterPro" id="IPR013154">
    <property type="entry name" value="ADH-like_N"/>
</dbReference>
<dbReference type="AlphaFoldDB" id="A0A6J4PU96"/>
<evidence type="ECO:0000256" key="1">
    <source>
        <dbReference type="ARBA" id="ARBA00022857"/>
    </source>
</evidence>
<dbReference type="GO" id="GO:0005829">
    <property type="term" value="C:cytosol"/>
    <property type="evidence" value="ECO:0007669"/>
    <property type="project" value="TreeGrafter"/>
</dbReference>
<dbReference type="Gene3D" id="3.40.50.720">
    <property type="entry name" value="NAD(P)-binding Rossmann-like Domain"/>
    <property type="match status" value="1"/>
</dbReference>
<evidence type="ECO:0000313" key="4">
    <source>
        <dbReference type="EMBL" id="CAA9424079.1"/>
    </source>
</evidence>
<evidence type="ECO:0000259" key="3">
    <source>
        <dbReference type="SMART" id="SM00829"/>
    </source>
</evidence>
<keyword evidence="2 4" id="KW-0560">Oxidoreductase</keyword>
<dbReference type="InterPro" id="IPR036291">
    <property type="entry name" value="NAD(P)-bd_dom_sf"/>
</dbReference>
<dbReference type="Pfam" id="PF00107">
    <property type="entry name" value="ADH_zinc_N"/>
    <property type="match status" value="1"/>
</dbReference>
<dbReference type="CDD" id="cd05286">
    <property type="entry name" value="QOR2"/>
    <property type="match status" value="1"/>
</dbReference>
<dbReference type="PANTHER" id="PTHR48106:SF13">
    <property type="entry name" value="QUINONE OXIDOREDUCTASE-RELATED"/>
    <property type="match status" value="1"/>
</dbReference>
<gene>
    <name evidence="4" type="ORF">AVDCRST_MAG22-2782</name>
</gene>
<dbReference type="InterPro" id="IPR013149">
    <property type="entry name" value="ADH-like_C"/>
</dbReference>
<reference evidence="4" key="1">
    <citation type="submission" date="2020-02" db="EMBL/GenBank/DDBJ databases">
        <authorList>
            <person name="Meier V. D."/>
        </authorList>
    </citation>
    <scope>NUCLEOTIDE SEQUENCE</scope>
    <source>
        <strain evidence="4">AVDCRST_MAG22</strain>
    </source>
</reference>
<dbReference type="GO" id="GO:0008270">
    <property type="term" value="F:zinc ion binding"/>
    <property type="evidence" value="ECO:0007669"/>
    <property type="project" value="InterPro"/>
</dbReference>
<proteinExistence type="predicted"/>
<dbReference type="Pfam" id="PF08240">
    <property type="entry name" value="ADH_N"/>
    <property type="match status" value="1"/>
</dbReference>
<dbReference type="SUPFAM" id="SSF51735">
    <property type="entry name" value="NAD(P)-binding Rossmann-fold domains"/>
    <property type="match status" value="1"/>
</dbReference>
<dbReference type="InterPro" id="IPR002364">
    <property type="entry name" value="Quin_OxRdtase/zeta-crystal_CS"/>
</dbReference>
<dbReference type="EMBL" id="CADCUV010000127">
    <property type="protein sequence ID" value="CAA9424079.1"/>
    <property type="molecule type" value="Genomic_DNA"/>
</dbReference>
<protein>
    <submittedName>
        <fullName evidence="4">Quinone oxidoreductase</fullName>
        <ecNumber evidence="4">1.6.5.5</ecNumber>
    </submittedName>
</protein>
<keyword evidence="1" id="KW-0521">NADP</keyword>
<dbReference type="GO" id="GO:0003960">
    <property type="term" value="F:quinone reductase (NADPH) activity"/>
    <property type="evidence" value="ECO:0007669"/>
    <property type="project" value="UniProtKB-EC"/>
</dbReference>
<dbReference type="InterPro" id="IPR011032">
    <property type="entry name" value="GroES-like_sf"/>
</dbReference>
<name>A0A6J4PU96_9ACTN</name>
<dbReference type="EC" id="1.6.5.5" evidence="4"/>
<dbReference type="SMART" id="SM00829">
    <property type="entry name" value="PKS_ER"/>
    <property type="match status" value="1"/>
</dbReference>
<dbReference type="SUPFAM" id="SSF50129">
    <property type="entry name" value="GroES-like"/>
    <property type="match status" value="1"/>
</dbReference>
<dbReference type="Gene3D" id="3.90.180.10">
    <property type="entry name" value="Medium-chain alcohol dehydrogenases, catalytic domain"/>
    <property type="match status" value="1"/>
</dbReference>
<dbReference type="InterPro" id="IPR020843">
    <property type="entry name" value="ER"/>
</dbReference>
<dbReference type="PROSITE" id="PS01162">
    <property type="entry name" value="QOR_ZETA_CRYSTAL"/>
    <property type="match status" value="1"/>
</dbReference>
<sequence>MAQMKAVVADEVGGPGVLRYVDAERPSPRDWEVLIEVEAAGVNYADTMRRRDQYLTRQSFPFTPGSEVAGTVVEVGEGVENASEGDRVVTLIDSGGYADFAVAPAASLIPMPEGLGFEEAAAVPLQGLTAYHIIKTSGALKSGESVLVHAAAGGVGTLSVQMAKLLGAGRVIATASSEEKLDLARSLGADVLINYTEEDWPGKVVEATDGDGADVILEMVGADFPEKNLQCLATFGRMVVFGSASGERGTITPAALMNGCQSVVGFWLIPILSRPDLFVPSLEETLGWISSGDLELTIGATYPLESAAEAHTDLEGRKTTGKLILRP</sequence>
<dbReference type="PANTHER" id="PTHR48106">
    <property type="entry name" value="QUINONE OXIDOREDUCTASE PIG3-RELATED"/>
    <property type="match status" value="1"/>
</dbReference>
<dbReference type="GO" id="GO:0070402">
    <property type="term" value="F:NADPH binding"/>
    <property type="evidence" value="ECO:0007669"/>
    <property type="project" value="TreeGrafter"/>
</dbReference>
<feature type="domain" description="Enoyl reductase (ER)" evidence="3">
    <location>
        <begin position="13"/>
        <end position="325"/>
    </location>
</feature>